<dbReference type="AlphaFoldDB" id="A0A0C2BJL3"/>
<dbReference type="EMBL" id="JWJG01000028">
    <property type="protein sequence ID" value="KIF81375.1"/>
    <property type="molecule type" value="Genomic_DNA"/>
</dbReference>
<dbReference type="SUPFAM" id="SSF53850">
    <property type="entry name" value="Periplasmic binding protein-like II"/>
    <property type="match status" value="1"/>
</dbReference>
<feature type="domain" description="HTH lysR-type" evidence="5">
    <location>
        <begin position="8"/>
        <end position="65"/>
    </location>
</feature>
<evidence type="ECO:0000256" key="4">
    <source>
        <dbReference type="ARBA" id="ARBA00023163"/>
    </source>
</evidence>
<evidence type="ECO:0000259" key="5">
    <source>
        <dbReference type="PROSITE" id="PS50931"/>
    </source>
</evidence>
<name>A0A0C2BJL3_9BURK</name>
<reference evidence="6 7" key="1">
    <citation type="submission" date="2014-12" db="EMBL/GenBank/DDBJ databases">
        <title>Denitrispirillum autotrophicum gen. nov., sp. nov., Denitrifying, Facultatively Autotrophic Bacteria Isolated from Rice Paddy Soil.</title>
        <authorList>
            <person name="Ishii S."/>
            <person name="Ashida N."/>
            <person name="Ohno H."/>
            <person name="Otsuka S."/>
            <person name="Yokota A."/>
            <person name="Senoo K."/>
        </authorList>
    </citation>
    <scope>NUCLEOTIDE SEQUENCE [LARGE SCALE GENOMIC DNA]</scope>
    <source>
        <strain evidence="6 7">TSA66</strain>
    </source>
</reference>
<evidence type="ECO:0000313" key="7">
    <source>
        <dbReference type="Proteomes" id="UP000031572"/>
    </source>
</evidence>
<organism evidence="6 7">
    <name type="scientific">Noviherbaspirillum autotrophicum</name>
    <dbReference type="NCBI Taxonomy" id="709839"/>
    <lineage>
        <taxon>Bacteria</taxon>
        <taxon>Pseudomonadati</taxon>
        <taxon>Pseudomonadota</taxon>
        <taxon>Betaproteobacteria</taxon>
        <taxon>Burkholderiales</taxon>
        <taxon>Oxalobacteraceae</taxon>
        <taxon>Noviherbaspirillum</taxon>
    </lineage>
</organism>
<keyword evidence="4" id="KW-0804">Transcription</keyword>
<evidence type="ECO:0000256" key="3">
    <source>
        <dbReference type="ARBA" id="ARBA00023125"/>
    </source>
</evidence>
<dbReference type="STRING" id="709839.TSA66_11985"/>
<dbReference type="PANTHER" id="PTHR30537">
    <property type="entry name" value="HTH-TYPE TRANSCRIPTIONAL REGULATOR"/>
    <property type="match status" value="1"/>
</dbReference>
<dbReference type="Gene3D" id="3.40.190.290">
    <property type="match status" value="1"/>
</dbReference>
<keyword evidence="2" id="KW-0805">Transcription regulation</keyword>
<gene>
    <name evidence="6" type="ORF">TSA66_11985</name>
</gene>
<dbReference type="Pfam" id="PF00126">
    <property type="entry name" value="HTH_1"/>
    <property type="match status" value="1"/>
</dbReference>
<keyword evidence="7" id="KW-1185">Reference proteome</keyword>
<dbReference type="InterPro" id="IPR036388">
    <property type="entry name" value="WH-like_DNA-bd_sf"/>
</dbReference>
<dbReference type="Proteomes" id="UP000031572">
    <property type="component" value="Unassembled WGS sequence"/>
</dbReference>
<dbReference type="PROSITE" id="PS50931">
    <property type="entry name" value="HTH_LYSR"/>
    <property type="match status" value="1"/>
</dbReference>
<dbReference type="InterPro" id="IPR000847">
    <property type="entry name" value="LysR_HTH_N"/>
</dbReference>
<dbReference type="Pfam" id="PF03466">
    <property type="entry name" value="LysR_substrate"/>
    <property type="match status" value="1"/>
</dbReference>
<evidence type="ECO:0000256" key="2">
    <source>
        <dbReference type="ARBA" id="ARBA00023015"/>
    </source>
</evidence>
<dbReference type="SUPFAM" id="SSF46785">
    <property type="entry name" value="Winged helix' DNA-binding domain"/>
    <property type="match status" value="1"/>
</dbReference>
<keyword evidence="3" id="KW-0238">DNA-binding</keyword>
<sequence>MQNLIAEMNWDDIRVFVALVRAGSLSLAGRALNVEHSTVVRRMDALEKALGLRLFDRLPRGWQLTVEGEQLFSRAEQMDECAHALLRDASEGAALSGTVRISALPAFSTAFLAPRLAALQERWSPITLELIGETRMASLTRREADLALRVGRPQDPSLVVRPLGALGYGLFAHEDYLARHAPQDWRFIGFDDSLRDAPEQQWLDRYRAQRPYSVKGNSALTLHQAALGGLGIALLPHYLAAGSAGLAPIASDPPPPRRDLWLVIHPEVRRSARVQLIAQLVTDVVSAASNLLCPSS</sequence>
<dbReference type="InterPro" id="IPR005119">
    <property type="entry name" value="LysR_subst-bd"/>
</dbReference>
<dbReference type="PANTHER" id="PTHR30537:SF3">
    <property type="entry name" value="TRANSCRIPTIONAL REGULATORY PROTEIN"/>
    <property type="match status" value="1"/>
</dbReference>
<proteinExistence type="inferred from homology"/>
<comment type="caution">
    <text evidence="6">The sequence shown here is derived from an EMBL/GenBank/DDBJ whole genome shotgun (WGS) entry which is preliminary data.</text>
</comment>
<accession>A0A0C2BJL3</accession>
<protein>
    <submittedName>
        <fullName evidence="6">LysR family transcriptional regulator</fullName>
    </submittedName>
</protein>
<dbReference type="Gene3D" id="1.10.10.10">
    <property type="entry name" value="Winged helix-like DNA-binding domain superfamily/Winged helix DNA-binding domain"/>
    <property type="match status" value="1"/>
</dbReference>
<evidence type="ECO:0000313" key="6">
    <source>
        <dbReference type="EMBL" id="KIF81375.1"/>
    </source>
</evidence>
<dbReference type="GO" id="GO:0003700">
    <property type="term" value="F:DNA-binding transcription factor activity"/>
    <property type="evidence" value="ECO:0007669"/>
    <property type="project" value="InterPro"/>
</dbReference>
<dbReference type="InterPro" id="IPR036390">
    <property type="entry name" value="WH_DNA-bd_sf"/>
</dbReference>
<dbReference type="GO" id="GO:0043565">
    <property type="term" value="F:sequence-specific DNA binding"/>
    <property type="evidence" value="ECO:0007669"/>
    <property type="project" value="TreeGrafter"/>
</dbReference>
<dbReference type="InterPro" id="IPR058163">
    <property type="entry name" value="LysR-type_TF_proteobact-type"/>
</dbReference>
<dbReference type="GO" id="GO:0006351">
    <property type="term" value="P:DNA-templated transcription"/>
    <property type="evidence" value="ECO:0007669"/>
    <property type="project" value="TreeGrafter"/>
</dbReference>
<evidence type="ECO:0000256" key="1">
    <source>
        <dbReference type="ARBA" id="ARBA00009437"/>
    </source>
</evidence>
<comment type="similarity">
    <text evidence="1">Belongs to the LysR transcriptional regulatory family.</text>
</comment>